<sequence length="315" mass="32177">MINKISAAAVSLAFCATGALAQDFSGAVTLGYSHTKQSDLEVSLNGLTLDGRADFALGNGLTFGARYNSFSLDVAGFDLDINGSLIGLDVKYAISDAFSAGVFLEQAEIGGELGGVKVSSLAASKTVGIEGHYTSGNLEFGAFYATSTPGGLAAMLLAGTDMSHFGLSAQYNASAAFTVGGSFMRTTVEAPGGGMSFDLDYVGLAAVYSVNDSTSLFGGWSKTSQGDLDIALSTLAVGGAYDLSERAGMPLIASLELARTTLDIAGGGFEPTVESIRLGLTMPLGRGSVKAPLNSTADAILNPSHTVISQTFMNF</sequence>
<dbReference type="RefSeq" id="WP_306681439.1">
    <property type="nucleotide sequence ID" value="NZ_JAVDBT010000016.1"/>
</dbReference>
<dbReference type="Gene3D" id="2.40.160.10">
    <property type="entry name" value="Porin"/>
    <property type="match status" value="1"/>
</dbReference>
<evidence type="ECO:0008006" key="4">
    <source>
        <dbReference type="Google" id="ProtNLM"/>
    </source>
</evidence>
<evidence type="ECO:0000256" key="1">
    <source>
        <dbReference type="SAM" id="SignalP"/>
    </source>
</evidence>
<dbReference type="SUPFAM" id="SSF56935">
    <property type="entry name" value="Porins"/>
    <property type="match status" value="1"/>
</dbReference>
<dbReference type="InterPro" id="IPR023614">
    <property type="entry name" value="Porin_dom_sf"/>
</dbReference>
<gene>
    <name evidence="2" type="ORF">Q9295_15245</name>
</gene>
<evidence type="ECO:0000313" key="3">
    <source>
        <dbReference type="Proteomes" id="UP001239680"/>
    </source>
</evidence>
<reference evidence="2 3" key="1">
    <citation type="submission" date="2023-08" db="EMBL/GenBank/DDBJ databases">
        <title>Characterization of two Paracoccaceae strains isolated from Phycosphere and proposal of Xinfangfangia lacusdiani sp. nov.</title>
        <authorList>
            <person name="Deng Y."/>
            <person name="Zhang Y.Q."/>
        </authorList>
    </citation>
    <scope>NUCLEOTIDE SEQUENCE [LARGE SCALE GENOMIC DNA]</scope>
    <source>
        <strain evidence="2 3">CPCC 101601</strain>
    </source>
</reference>
<keyword evidence="1" id="KW-0732">Signal</keyword>
<organism evidence="2 3">
    <name type="scientific">Pseudogemmobacter lacusdianii</name>
    <dbReference type="NCBI Taxonomy" id="3069608"/>
    <lineage>
        <taxon>Bacteria</taxon>
        <taxon>Pseudomonadati</taxon>
        <taxon>Pseudomonadota</taxon>
        <taxon>Alphaproteobacteria</taxon>
        <taxon>Rhodobacterales</taxon>
        <taxon>Paracoccaceae</taxon>
        <taxon>Pseudogemmobacter</taxon>
    </lineage>
</organism>
<dbReference type="EMBL" id="JAVDBT010000016">
    <property type="protein sequence ID" value="MDQ2067731.1"/>
    <property type="molecule type" value="Genomic_DNA"/>
</dbReference>
<proteinExistence type="predicted"/>
<keyword evidence="3" id="KW-1185">Reference proteome</keyword>
<feature type="chain" id="PRO_5046078103" description="Porin" evidence="1">
    <location>
        <begin position="22"/>
        <end position="315"/>
    </location>
</feature>
<feature type="signal peptide" evidence="1">
    <location>
        <begin position="1"/>
        <end position="21"/>
    </location>
</feature>
<protein>
    <recommendedName>
        <fullName evidence="4">Porin</fullName>
    </recommendedName>
</protein>
<accession>A0ABU0W164</accession>
<evidence type="ECO:0000313" key="2">
    <source>
        <dbReference type="EMBL" id="MDQ2067731.1"/>
    </source>
</evidence>
<comment type="caution">
    <text evidence="2">The sequence shown here is derived from an EMBL/GenBank/DDBJ whole genome shotgun (WGS) entry which is preliminary data.</text>
</comment>
<name>A0ABU0W164_9RHOB</name>
<dbReference type="Proteomes" id="UP001239680">
    <property type="component" value="Unassembled WGS sequence"/>
</dbReference>